<evidence type="ECO:0000313" key="15">
    <source>
        <dbReference type="Proteomes" id="UP000199546"/>
    </source>
</evidence>
<comment type="subcellular location">
    <subcellularLocation>
        <location evidence="1 9">Bacterial flagellum basal body</location>
    </subcellularLocation>
    <subcellularLocation>
        <location evidence="2">Cell membrane</location>
        <topology evidence="2">Multi-pass membrane protein</topology>
    </subcellularLocation>
</comment>
<sequence>MPAALAGPLAKLRSTLATISLGQKVVIGLLVLGLALGGFFFYRWITTPTMAPLFSNLASADASAIVDELNAAGVSYELSDGGQTILVANEQVYDLRLQMSGKGLPAGSDTGYALLDEQGITTSEFQQQVQYQRAIEGELSNTLEALDGVQTAVVHVALPEDEVFASDEGEPTASVLLDLTPGTQLSGEQIQSITNLVSSSIEGMDPEQVTVSDSSGQLLSAAGQGVTSASGDARSQMETDYETRLASNAQAILDTVLGPGHARVAVRADLDMSQRDSTATTYGYTEGTPPVSEQTSNEQYTGNGTAVGGVLGPENTADAADGAAGGTSDYSTESTTANNAVDQTVTNTVTAPGEVNRLTVAVVLDDTVAGGLNQGQVQALIGNAVGLDPARGDGISVASLAFDTTAADQAAAEMTAAREAEQQAQMWSLIRNGAIGLGIALLVLVVWLRSRRRDDDEDEDDDDEPLALDEGLIAELERLRVSSSRDDTAVLDNRALELEAAERQRVRGEIATMVSERPDEVAQMLRGWLSDVK</sequence>
<keyword evidence="15" id="KW-1185">Reference proteome</keyword>
<evidence type="ECO:0000256" key="10">
    <source>
        <dbReference type="SAM" id="MobiDB-lite"/>
    </source>
</evidence>
<accession>A0A1I7A197</accession>
<evidence type="ECO:0000256" key="9">
    <source>
        <dbReference type="PIRNR" id="PIRNR004862"/>
    </source>
</evidence>
<keyword evidence="8 9" id="KW-0975">Bacterial flagellum</keyword>
<dbReference type="GO" id="GO:0009431">
    <property type="term" value="C:bacterial-type flagellum basal body, MS ring"/>
    <property type="evidence" value="ECO:0007669"/>
    <property type="project" value="InterPro"/>
</dbReference>
<evidence type="ECO:0000256" key="3">
    <source>
        <dbReference type="ARBA" id="ARBA00007971"/>
    </source>
</evidence>
<proteinExistence type="inferred from homology"/>
<gene>
    <name evidence="14" type="ORF">SAMN05660657_02402</name>
</gene>
<dbReference type="InterPro" id="IPR013556">
    <property type="entry name" value="Flag_M-ring_C"/>
</dbReference>
<dbReference type="InterPro" id="IPR000067">
    <property type="entry name" value="FlgMring_FliF"/>
</dbReference>
<keyword evidence="4" id="KW-1003">Cell membrane</keyword>
<dbReference type="PANTHER" id="PTHR30046">
    <property type="entry name" value="FLAGELLAR M-RING PROTEIN"/>
    <property type="match status" value="1"/>
</dbReference>
<keyword evidence="5 11" id="KW-0812">Transmembrane</keyword>
<dbReference type="Pfam" id="PF01514">
    <property type="entry name" value="YscJ_FliF"/>
    <property type="match status" value="1"/>
</dbReference>
<dbReference type="AlphaFoldDB" id="A0A1I7A197"/>
<comment type="similarity">
    <text evidence="3 9">Belongs to the FliF family.</text>
</comment>
<feature type="region of interest" description="Disordered" evidence="10">
    <location>
        <begin position="274"/>
        <end position="336"/>
    </location>
</feature>
<dbReference type="GO" id="GO:0003774">
    <property type="term" value="F:cytoskeletal motor activity"/>
    <property type="evidence" value="ECO:0007669"/>
    <property type="project" value="InterPro"/>
</dbReference>
<reference evidence="15" key="1">
    <citation type="submission" date="2016-10" db="EMBL/GenBank/DDBJ databases">
        <authorList>
            <person name="Varghese N."/>
            <person name="Submissions S."/>
        </authorList>
    </citation>
    <scope>NUCLEOTIDE SEQUENCE [LARGE SCALE GENOMIC DNA]</scope>
    <source>
        <strain evidence="15">DSM 46136</strain>
    </source>
</reference>
<dbReference type="Pfam" id="PF08345">
    <property type="entry name" value="YscJ_FliF_C"/>
    <property type="match status" value="1"/>
</dbReference>
<feature type="transmembrane region" description="Helical" evidence="11">
    <location>
        <begin position="429"/>
        <end position="448"/>
    </location>
</feature>
<keyword evidence="6 11" id="KW-1133">Transmembrane helix</keyword>
<feature type="transmembrane region" description="Helical" evidence="11">
    <location>
        <begin position="21"/>
        <end position="45"/>
    </location>
</feature>
<evidence type="ECO:0000256" key="6">
    <source>
        <dbReference type="ARBA" id="ARBA00022989"/>
    </source>
</evidence>
<dbReference type="RefSeq" id="WP_093579627.1">
    <property type="nucleotide sequence ID" value="NZ_FPBA01000007.1"/>
</dbReference>
<dbReference type="PANTHER" id="PTHR30046:SF0">
    <property type="entry name" value="FLAGELLAR M-RING PROTEIN"/>
    <property type="match status" value="1"/>
</dbReference>
<dbReference type="NCBIfam" id="TIGR00206">
    <property type="entry name" value="fliF"/>
    <property type="match status" value="1"/>
</dbReference>
<dbReference type="InterPro" id="IPR045851">
    <property type="entry name" value="AMP-bd_C_sf"/>
</dbReference>
<feature type="domain" description="Flagellar M-ring N-terminal" evidence="12">
    <location>
        <begin position="46"/>
        <end position="220"/>
    </location>
</feature>
<dbReference type="GO" id="GO:0005886">
    <property type="term" value="C:plasma membrane"/>
    <property type="evidence" value="ECO:0007669"/>
    <property type="project" value="UniProtKB-SubCell"/>
</dbReference>
<evidence type="ECO:0000259" key="12">
    <source>
        <dbReference type="Pfam" id="PF01514"/>
    </source>
</evidence>
<evidence type="ECO:0000313" key="14">
    <source>
        <dbReference type="EMBL" id="SFT68689.1"/>
    </source>
</evidence>
<evidence type="ECO:0000256" key="7">
    <source>
        <dbReference type="ARBA" id="ARBA00023136"/>
    </source>
</evidence>
<evidence type="ECO:0000256" key="11">
    <source>
        <dbReference type="SAM" id="Phobius"/>
    </source>
</evidence>
<dbReference type="Gene3D" id="3.30.300.30">
    <property type="match status" value="1"/>
</dbReference>
<keyword evidence="14" id="KW-0966">Cell projection</keyword>
<dbReference type="EMBL" id="FPBA01000007">
    <property type="protein sequence ID" value="SFT68689.1"/>
    <property type="molecule type" value="Genomic_DNA"/>
</dbReference>
<keyword evidence="14" id="KW-0282">Flagellum</keyword>
<evidence type="ECO:0000256" key="2">
    <source>
        <dbReference type="ARBA" id="ARBA00004651"/>
    </source>
</evidence>
<evidence type="ECO:0000256" key="5">
    <source>
        <dbReference type="ARBA" id="ARBA00022692"/>
    </source>
</evidence>
<organism evidence="14 15">
    <name type="scientific">Geodermatophilus amargosae</name>
    <dbReference type="NCBI Taxonomy" id="1296565"/>
    <lineage>
        <taxon>Bacteria</taxon>
        <taxon>Bacillati</taxon>
        <taxon>Actinomycetota</taxon>
        <taxon>Actinomycetes</taxon>
        <taxon>Geodermatophilales</taxon>
        <taxon>Geodermatophilaceae</taxon>
        <taxon>Geodermatophilus</taxon>
    </lineage>
</organism>
<keyword evidence="14" id="KW-0969">Cilium</keyword>
<dbReference type="PIRSF" id="PIRSF004862">
    <property type="entry name" value="FliF"/>
    <property type="match status" value="1"/>
</dbReference>
<evidence type="ECO:0000256" key="4">
    <source>
        <dbReference type="ARBA" id="ARBA00022475"/>
    </source>
</evidence>
<evidence type="ECO:0000256" key="8">
    <source>
        <dbReference type="ARBA" id="ARBA00023143"/>
    </source>
</evidence>
<feature type="domain" description="Flagellar M-ring C-terminal" evidence="13">
    <location>
        <begin position="253"/>
        <end position="402"/>
    </location>
</feature>
<keyword evidence="7 11" id="KW-0472">Membrane</keyword>
<evidence type="ECO:0000256" key="1">
    <source>
        <dbReference type="ARBA" id="ARBA00004117"/>
    </source>
</evidence>
<dbReference type="GO" id="GO:0071973">
    <property type="term" value="P:bacterial-type flagellum-dependent cell motility"/>
    <property type="evidence" value="ECO:0007669"/>
    <property type="project" value="InterPro"/>
</dbReference>
<name>A0A1I7A197_9ACTN</name>
<dbReference type="PRINTS" id="PR01009">
    <property type="entry name" value="FLGMRINGFLIF"/>
</dbReference>
<dbReference type="InterPro" id="IPR043427">
    <property type="entry name" value="YscJ/FliF"/>
</dbReference>
<dbReference type="Proteomes" id="UP000199546">
    <property type="component" value="Unassembled WGS sequence"/>
</dbReference>
<evidence type="ECO:0000259" key="13">
    <source>
        <dbReference type="Pfam" id="PF08345"/>
    </source>
</evidence>
<dbReference type="InterPro" id="IPR006182">
    <property type="entry name" value="FliF_N_dom"/>
</dbReference>
<protein>
    <recommendedName>
        <fullName evidence="9">Flagellar M-ring protein</fullName>
    </recommendedName>
</protein>
<dbReference type="OrthoDB" id="9807026at2"/>
<feature type="compositionally biased region" description="Polar residues" evidence="10">
    <location>
        <begin position="291"/>
        <end position="304"/>
    </location>
</feature>
<comment type="function">
    <text evidence="9">The M ring may be actively involved in energy transduction.</text>
</comment>
<dbReference type="STRING" id="1296565.SAMN05660657_02402"/>